<dbReference type="EMBL" id="LCIE01000009">
    <property type="protein sequence ID" value="KKT49234.1"/>
    <property type="molecule type" value="Genomic_DNA"/>
</dbReference>
<organism evidence="2 3">
    <name type="scientific">Candidatus Collierbacteria bacterium GW2011_GWC2_44_18</name>
    <dbReference type="NCBI Taxonomy" id="1618392"/>
    <lineage>
        <taxon>Bacteria</taxon>
        <taxon>Candidatus Collieribacteriota</taxon>
    </lineage>
</organism>
<comment type="caution">
    <text evidence="2">The sequence shown here is derived from an EMBL/GenBank/DDBJ whole genome shotgun (WGS) entry which is preliminary data.</text>
</comment>
<keyword evidence="1" id="KW-0472">Membrane</keyword>
<keyword evidence="1" id="KW-0812">Transmembrane</keyword>
<dbReference type="STRING" id="1618392.UW41_C0009G0001"/>
<evidence type="ECO:0000313" key="3">
    <source>
        <dbReference type="Proteomes" id="UP000034172"/>
    </source>
</evidence>
<keyword evidence="1" id="KW-1133">Transmembrane helix</keyword>
<feature type="transmembrane region" description="Helical" evidence="1">
    <location>
        <begin position="59"/>
        <end position="77"/>
    </location>
</feature>
<reference evidence="2 3" key="1">
    <citation type="journal article" date="2015" name="Nature">
        <title>rRNA introns, odd ribosomes, and small enigmatic genomes across a large radiation of phyla.</title>
        <authorList>
            <person name="Brown C.T."/>
            <person name="Hug L.A."/>
            <person name="Thomas B.C."/>
            <person name="Sharon I."/>
            <person name="Castelle C.J."/>
            <person name="Singh A."/>
            <person name="Wilkins M.J."/>
            <person name="Williams K.H."/>
            <person name="Banfield J.F."/>
        </authorList>
    </citation>
    <scope>NUCLEOTIDE SEQUENCE [LARGE SCALE GENOMIC DNA]</scope>
</reference>
<sequence length="80" mass="9448">MGVQRKTRREKIQTQERKQRLDAFVINDEWLTAKGKRPMINSDLAKGENKFFRTDLTKTVILTMLVLALELAIWSYLSRH</sequence>
<accession>A0A0G1KMR1</accession>
<gene>
    <name evidence="2" type="ORF">UW41_C0009G0001</name>
</gene>
<name>A0A0G1KMR1_9BACT</name>
<proteinExistence type="predicted"/>
<dbReference type="AlphaFoldDB" id="A0A0G1KMR1"/>
<evidence type="ECO:0000313" key="2">
    <source>
        <dbReference type="EMBL" id="KKT49234.1"/>
    </source>
</evidence>
<dbReference type="Proteomes" id="UP000034172">
    <property type="component" value="Unassembled WGS sequence"/>
</dbReference>
<evidence type="ECO:0000256" key="1">
    <source>
        <dbReference type="SAM" id="Phobius"/>
    </source>
</evidence>
<protein>
    <submittedName>
        <fullName evidence="2">Uncharacterized protein</fullName>
    </submittedName>
</protein>